<evidence type="ECO:0000313" key="20">
    <source>
        <dbReference type="Proteomes" id="UP000218775"/>
    </source>
</evidence>
<dbReference type="GO" id="GO:0005737">
    <property type="term" value="C:cytoplasm"/>
    <property type="evidence" value="ECO:0007669"/>
    <property type="project" value="UniProtKB-ARBA"/>
</dbReference>
<dbReference type="InterPro" id="IPR054734">
    <property type="entry name" value="PqqF-like_C_4"/>
</dbReference>
<organism evidence="19 20">
    <name type="scientific">Aerophobetes bacterium</name>
    <dbReference type="NCBI Taxonomy" id="2030807"/>
    <lineage>
        <taxon>Bacteria</taxon>
        <taxon>Candidatus Aerophobota</taxon>
    </lineage>
</organism>
<dbReference type="GO" id="GO:0004222">
    <property type="term" value="F:metalloendopeptidase activity"/>
    <property type="evidence" value="ECO:0007669"/>
    <property type="project" value="UniProtKB-EC"/>
</dbReference>
<evidence type="ECO:0000256" key="8">
    <source>
        <dbReference type="ARBA" id="ARBA00022833"/>
    </source>
</evidence>
<dbReference type="Pfam" id="PF22456">
    <property type="entry name" value="PqqF-like_C_4"/>
    <property type="match status" value="1"/>
</dbReference>
<dbReference type="EC" id="3.4.24.55" evidence="3"/>
<dbReference type="InterPro" id="IPR001431">
    <property type="entry name" value="Pept_M16_Zn_BS"/>
</dbReference>
<evidence type="ECO:0000256" key="6">
    <source>
        <dbReference type="ARBA" id="ARBA00022723"/>
    </source>
</evidence>
<evidence type="ECO:0000313" key="19">
    <source>
        <dbReference type="EMBL" id="PCI78597.1"/>
    </source>
</evidence>
<evidence type="ECO:0000256" key="7">
    <source>
        <dbReference type="ARBA" id="ARBA00022801"/>
    </source>
</evidence>
<keyword evidence="9" id="KW-0482">Metalloprotease</keyword>
<accession>A0A2A4X977</accession>
<dbReference type="GO" id="GO:0006508">
    <property type="term" value="P:proteolysis"/>
    <property type="evidence" value="ECO:0007669"/>
    <property type="project" value="UniProtKB-KW"/>
</dbReference>
<dbReference type="InterPro" id="IPR007863">
    <property type="entry name" value="Peptidase_M16_C"/>
</dbReference>
<keyword evidence="8" id="KW-0862">Zinc</keyword>
<dbReference type="GO" id="GO:0046872">
    <property type="term" value="F:metal ion binding"/>
    <property type="evidence" value="ECO:0007669"/>
    <property type="project" value="UniProtKB-KW"/>
</dbReference>
<dbReference type="SUPFAM" id="SSF63411">
    <property type="entry name" value="LuxS/MPP-like metallohydrolase"/>
    <property type="match status" value="4"/>
</dbReference>
<dbReference type="Pfam" id="PF00675">
    <property type="entry name" value="Peptidase_M16"/>
    <property type="match status" value="1"/>
</dbReference>
<feature type="domain" description="Coenzyme PQQ synthesis protein F-like C-terminal lobe" evidence="18">
    <location>
        <begin position="798"/>
        <end position="893"/>
    </location>
</feature>
<keyword evidence="5" id="KW-0645">Protease</keyword>
<keyword evidence="6" id="KW-0479">Metal-binding</keyword>
<feature type="signal peptide" evidence="14">
    <location>
        <begin position="1"/>
        <end position="24"/>
    </location>
</feature>
<evidence type="ECO:0000256" key="2">
    <source>
        <dbReference type="ARBA" id="ARBA00007261"/>
    </source>
</evidence>
<comment type="function">
    <text evidence="1">Endopeptidase that degrades small peptides of less than 7 kDa, such as glucagon and insulin.</text>
</comment>
<evidence type="ECO:0000256" key="12">
    <source>
        <dbReference type="ARBA" id="ARBA00033450"/>
    </source>
</evidence>
<name>A0A2A4X977_UNCAE</name>
<dbReference type="Gene3D" id="3.30.830.10">
    <property type="entry name" value="Metalloenzyme, LuxS/M16 peptidase-like"/>
    <property type="match status" value="4"/>
</dbReference>
<proteinExistence type="inferred from homology"/>
<dbReference type="Pfam" id="PF16187">
    <property type="entry name" value="Peptidase_M16_M"/>
    <property type="match status" value="1"/>
</dbReference>
<gene>
    <name evidence="19" type="ORF">COB21_00480</name>
</gene>
<evidence type="ECO:0000256" key="4">
    <source>
        <dbReference type="ARBA" id="ARBA00017565"/>
    </source>
</evidence>
<dbReference type="InterPro" id="IPR011765">
    <property type="entry name" value="Pept_M16_N"/>
</dbReference>
<feature type="domain" description="Peptidase M16 middle/third" evidence="17">
    <location>
        <begin position="412"/>
        <end position="689"/>
    </location>
</feature>
<feature type="domain" description="Peptidase M16 C-terminal" evidence="16">
    <location>
        <begin position="213"/>
        <end position="393"/>
    </location>
</feature>
<comment type="similarity">
    <text evidence="2 13">Belongs to the peptidase M16 family.</text>
</comment>
<evidence type="ECO:0000256" key="13">
    <source>
        <dbReference type="RuleBase" id="RU004447"/>
    </source>
</evidence>
<feature type="chain" id="PRO_5012042948" description="Protease 3" evidence="14">
    <location>
        <begin position="25"/>
        <end position="980"/>
    </location>
</feature>
<dbReference type="AlphaFoldDB" id="A0A2A4X977"/>
<sequence length="980" mass="110726">MRLLKLLCIALPLSLSLFSARAHSYEIIENNPNFISKNPRLQNQKVQKLRLDNGISVYLLSDPETPSSGAAFSMRVGSWDDPEEYPGIAHFVEHLLFMGSHTYPDENLYRDAVSKAGGALNAYTASKRTVYGFYSDNTHFEEIFPMFAHMLMDPLFNPGSIAREYKAIEQEYQISLSSDPWRTIHVLKALANPQHPQAQFDCGNSQTLANIPVETAINWYKEHYKPHLGALVITSPLPLETMVNMAQSLFGQIPAAKDLSQTADFDPVETPLFLPETFPSQVHITPHLQESQSMAMLWELPPSFNCLTNEGQNSAHVMLTNSINTAHKGSLYETLKEADLITDLSSYIQSLSNEKHLFFINFQLTDKGVANLDQVEMHTDAYLKQMAKTPIPAYFTQEIVDIWKQSIETAPRQNPFSFCMNVAGALTSEDISSYPQSSSGLSNFDPQQYLDLVNFTQVERAIQIYLINPEKTDTKMTELEPWYKVPYTVVHQESKEKSTPENIHFTLFNDPNPYLPNNTEPITSNTEAQEKSKPKQLIKTKRGELTYWKDDVFMLPKVALHALIQSPCMDLSAHSDVCLDLFAMLTAEQLAPINTKGKTADIGISVTSGSDGILIALSGYQDKSLLFFSDALDSLAQFNPTKTSFEAMKQLLKSNQLNSKFSPAYTQVMHHMSEITSSSCSTKAQYLEAIESLTKEQYVSFIQNVFNANVVKMVVSGALNEQEAENFYTCFTEHPTFKNTVDKTDKELKMHTKYSLALDGTILPQKVHISFDQKDTAVALMIQDEEFSFAKHASNFILNYSLSNEFFDTLRTKQQTGYAVFSYPSKTNNDLISHNFCVQSTTHSGEELLARYELFLEDYVASLEETFTPEVFEEFKATLKTQINTPEETLAHKNGVIFHIVCNNDGDFTRKEKLLKATDELSHEEFTSWAKQLLGRNNRKRLAVVLQGNCDEGSFAYVKKERDTISFQTTTPKKTETLCQ</sequence>
<dbReference type="Pfam" id="PF05193">
    <property type="entry name" value="Peptidase_M16_C"/>
    <property type="match status" value="1"/>
</dbReference>
<dbReference type="Proteomes" id="UP000218775">
    <property type="component" value="Unassembled WGS sequence"/>
</dbReference>
<dbReference type="PANTHER" id="PTHR43690:SF18">
    <property type="entry name" value="INSULIN-DEGRADING ENZYME-RELATED"/>
    <property type="match status" value="1"/>
</dbReference>
<evidence type="ECO:0000259" key="17">
    <source>
        <dbReference type="Pfam" id="PF16187"/>
    </source>
</evidence>
<evidence type="ECO:0000259" key="18">
    <source>
        <dbReference type="Pfam" id="PF22456"/>
    </source>
</evidence>
<dbReference type="InterPro" id="IPR032632">
    <property type="entry name" value="Peptidase_M16_M"/>
</dbReference>
<evidence type="ECO:0000256" key="5">
    <source>
        <dbReference type="ARBA" id="ARBA00022670"/>
    </source>
</evidence>
<dbReference type="EMBL" id="NVUK01000003">
    <property type="protein sequence ID" value="PCI78597.1"/>
    <property type="molecule type" value="Genomic_DNA"/>
</dbReference>
<feature type="domain" description="Peptidase M16 N-terminal" evidence="15">
    <location>
        <begin position="57"/>
        <end position="192"/>
    </location>
</feature>
<keyword evidence="14" id="KW-0732">Signal</keyword>
<evidence type="ECO:0000256" key="3">
    <source>
        <dbReference type="ARBA" id="ARBA00012449"/>
    </source>
</evidence>
<evidence type="ECO:0000256" key="1">
    <source>
        <dbReference type="ARBA" id="ARBA00002184"/>
    </source>
</evidence>
<protein>
    <recommendedName>
        <fullName evidence="4">Protease 3</fullName>
        <ecNumber evidence="3">3.4.24.55</ecNumber>
    </recommendedName>
    <alternativeName>
        <fullName evidence="12">Pitrilysin</fullName>
    </alternativeName>
    <alternativeName>
        <fullName evidence="11">Protease III</fullName>
    </alternativeName>
    <alternativeName>
        <fullName evidence="10">Protease pi</fullName>
    </alternativeName>
</protein>
<evidence type="ECO:0000256" key="11">
    <source>
        <dbReference type="ARBA" id="ARBA00031184"/>
    </source>
</evidence>
<dbReference type="InterPro" id="IPR011249">
    <property type="entry name" value="Metalloenz_LuxS/M16"/>
</dbReference>
<comment type="caution">
    <text evidence="19">The sequence shown here is derived from an EMBL/GenBank/DDBJ whole genome shotgun (WGS) entry which is preliminary data.</text>
</comment>
<evidence type="ECO:0000259" key="15">
    <source>
        <dbReference type="Pfam" id="PF00675"/>
    </source>
</evidence>
<evidence type="ECO:0000256" key="9">
    <source>
        <dbReference type="ARBA" id="ARBA00023049"/>
    </source>
</evidence>
<evidence type="ECO:0000259" key="16">
    <source>
        <dbReference type="Pfam" id="PF05193"/>
    </source>
</evidence>
<keyword evidence="7" id="KW-0378">Hydrolase</keyword>
<evidence type="ECO:0000256" key="10">
    <source>
        <dbReference type="ARBA" id="ARBA00029597"/>
    </source>
</evidence>
<dbReference type="PROSITE" id="PS00143">
    <property type="entry name" value="INSULINASE"/>
    <property type="match status" value="1"/>
</dbReference>
<dbReference type="InterPro" id="IPR050626">
    <property type="entry name" value="Peptidase_M16"/>
</dbReference>
<evidence type="ECO:0000256" key="14">
    <source>
        <dbReference type="SAM" id="SignalP"/>
    </source>
</evidence>
<reference evidence="20" key="1">
    <citation type="submission" date="2017-08" db="EMBL/GenBank/DDBJ databases">
        <title>A dynamic microbial community with high functional redundancy inhabits the cold, oxic subseafloor aquifer.</title>
        <authorList>
            <person name="Tully B.J."/>
            <person name="Wheat C.G."/>
            <person name="Glazer B.T."/>
            <person name="Huber J.A."/>
        </authorList>
    </citation>
    <scope>NUCLEOTIDE SEQUENCE [LARGE SCALE GENOMIC DNA]</scope>
</reference>
<dbReference type="PANTHER" id="PTHR43690">
    <property type="entry name" value="NARDILYSIN"/>
    <property type="match status" value="1"/>
</dbReference>